<dbReference type="GO" id="GO:0003677">
    <property type="term" value="F:DNA binding"/>
    <property type="evidence" value="ECO:0007669"/>
    <property type="project" value="UniProtKB-KW"/>
</dbReference>
<dbReference type="SUPFAM" id="SSF47454">
    <property type="entry name" value="A DNA-binding domain in eukaryotic transcription factors"/>
    <property type="match status" value="1"/>
</dbReference>
<feature type="repeat" description="ANK" evidence="7">
    <location>
        <begin position="393"/>
        <end position="425"/>
    </location>
</feature>
<dbReference type="Pfam" id="PF03957">
    <property type="entry name" value="Jun"/>
    <property type="match status" value="1"/>
</dbReference>
<evidence type="ECO:0000313" key="11">
    <source>
        <dbReference type="Proteomes" id="UP001221898"/>
    </source>
</evidence>
<dbReference type="PRINTS" id="PR00043">
    <property type="entry name" value="LEUZIPPRJUN"/>
</dbReference>
<dbReference type="InterPro" id="IPR002110">
    <property type="entry name" value="Ankyrin_rpt"/>
</dbReference>
<accession>A0AAD7RQR7</accession>
<dbReference type="FunFam" id="1.20.5.170:FF:000012">
    <property type="entry name" value="Putative transcription factor AP-1"/>
    <property type="match status" value="1"/>
</dbReference>
<feature type="repeat" description="ANK" evidence="7">
    <location>
        <begin position="682"/>
        <end position="714"/>
    </location>
</feature>
<sequence length="851" mass="93028">METTFYDDSLNAAFSQHDSTSYGYNHKALKQNMTLNLTDPTGTLKPHLRAKANDILTSPDVGLLKLASPELERLIIQSSNGLITTTPTPTQFLCPKNVTDEQEGFAEGFVRALAELHHQHMPNAPSVTSAPQTSINSTMAPVSSMAGGNVYNSTMRSDPPVYADLSTFNPAISTAPAPSYSSANSAMTYASAPPQHHMGTQLPVQHPRLQALKEEPQTVPEMPGETPPLSPIDMESQERIKAERKRMRNRIAASKCRKRKLERISRLEDKVKNLKSQNSELASTANMLREQVAQLKQKETLLHIAAQHGQVFILEFLLSKGAKLDMRNGQGFTALHRAAENGHKSTVEALLRAGADIYALDKKCKTPLHLAARNRHLSTVKVMVEEEIRHFKNQKTFLHMAAVEDNVSLAQILLRSGAPVDARDNQRKTALFHAISHNSEKTARVLLEAGAKVDSGIIEAAFNRNCQSMYSLLIDHIRGLTPETMKAALFKAVQRNLEGIVAALIENGADADTRNEQHYTPVLLAAELGNVEVFRLLVAKKANLAAKLTNNNSALHLAIQNGSLGITQLLLDKGLDANTVGSNEQTPLHLTALYNRPTLVGALLHAGAQVNAVTKDGLTPLHVASQHSHKETVHQLIKGKANVNARDKHARTALHYAAARGEAPVVQLLLSSGADANTADKEKRTPLHMAATEGKSEAVSAMLANKARIGVKDMDGCTPLHYAVANGYMKVAADLLSFGKNKNVDDKNVWRRTPLHVASEQGHDSLIDLLLHSGAKINAMDNNKDTPLHCASRYGHLNCVQRLVNWAQGEKANLQANNNVHKTPLQVAQSEDTQNHQHIITLLKKKMFLIK</sequence>
<name>A0AAD7RQR7_9TELE</name>
<dbReference type="Pfam" id="PF00170">
    <property type="entry name" value="bZIP_1"/>
    <property type="match status" value="1"/>
</dbReference>
<dbReference type="CDD" id="cd14696">
    <property type="entry name" value="bZIP_Jun"/>
    <property type="match status" value="1"/>
</dbReference>
<keyword evidence="5" id="KW-0238">DNA-binding</keyword>
<keyword evidence="8" id="KW-0175">Coiled coil</keyword>
<dbReference type="AlphaFoldDB" id="A0AAD7RQR7"/>
<keyword evidence="11" id="KW-1185">Reference proteome</keyword>
<feature type="coiled-coil region" evidence="8">
    <location>
        <begin position="244"/>
        <end position="298"/>
    </location>
</feature>
<comment type="similarity">
    <text evidence="1">Belongs to the bZIP family. Jun subfamily.</text>
</comment>
<dbReference type="Gene3D" id="1.25.40.20">
    <property type="entry name" value="Ankyrin repeat-containing domain"/>
    <property type="match status" value="6"/>
</dbReference>
<evidence type="ECO:0000259" key="9">
    <source>
        <dbReference type="PROSITE" id="PS50217"/>
    </source>
</evidence>
<dbReference type="PROSITE" id="PS00036">
    <property type="entry name" value="BZIP_BASIC"/>
    <property type="match status" value="1"/>
</dbReference>
<evidence type="ECO:0000256" key="8">
    <source>
        <dbReference type="SAM" id="Coils"/>
    </source>
</evidence>
<dbReference type="InterPro" id="IPR008917">
    <property type="entry name" value="TF_DNA-bd_sf"/>
</dbReference>
<proteinExistence type="inferred from homology"/>
<evidence type="ECO:0000256" key="4">
    <source>
        <dbReference type="ARBA" id="ARBA00023043"/>
    </source>
</evidence>
<dbReference type="InterPro" id="IPR004827">
    <property type="entry name" value="bZIP"/>
</dbReference>
<keyword evidence="2" id="KW-0677">Repeat</keyword>
<dbReference type="Pfam" id="PF13637">
    <property type="entry name" value="Ank_4"/>
    <property type="match status" value="1"/>
</dbReference>
<feature type="repeat" description="ANK" evidence="7">
    <location>
        <begin position="330"/>
        <end position="362"/>
    </location>
</feature>
<dbReference type="EMBL" id="JAINUG010000194">
    <property type="protein sequence ID" value="KAJ8388447.1"/>
    <property type="molecule type" value="Genomic_DNA"/>
</dbReference>
<dbReference type="Gene3D" id="1.20.5.170">
    <property type="match status" value="1"/>
</dbReference>
<keyword evidence="3" id="KW-0805">Transcription regulation</keyword>
<dbReference type="PANTHER" id="PTHR24126">
    <property type="entry name" value="ANKYRIN REPEAT, PH AND SEC7 DOMAIN CONTAINING PROTEIN SECG-RELATED"/>
    <property type="match status" value="1"/>
</dbReference>
<comment type="caution">
    <text evidence="10">The sequence shown here is derived from an EMBL/GenBank/DDBJ whole genome shotgun (WGS) entry which is preliminary data.</text>
</comment>
<keyword evidence="6" id="KW-0804">Transcription</keyword>
<dbReference type="PROSITE" id="PS50297">
    <property type="entry name" value="ANK_REP_REGION"/>
    <property type="match status" value="10"/>
</dbReference>
<evidence type="ECO:0000256" key="2">
    <source>
        <dbReference type="ARBA" id="ARBA00022737"/>
    </source>
</evidence>
<gene>
    <name evidence="10" type="ORF">AAFF_G00133230</name>
</gene>
<dbReference type="InterPro" id="IPR046347">
    <property type="entry name" value="bZIP_sf"/>
</dbReference>
<keyword evidence="4 7" id="KW-0040">ANK repeat</keyword>
<feature type="repeat" description="ANK" evidence="7">
    <location>
        <begin position="297"/>
        <end position="329"/>
    </location>
</feature>
<feature type="repeat" description="ANK" evidence="7">
    <location>
        <begin position="616"/>
        <end position="648"/>
    </location>
</feature>
<evidence type="ECO:0000313" key="10">
    <source>
        <dbReference type="EMBL" id="KAJ8388447.1"/>
    </source>
</evidence>
<dbReference type="SUPFAM" id="SSF57959">
    <property type="entry name" value="Leucine zipper domain"/>
    <property type="match status" value="1"/>
</dbReference>
<dbReference type="InterPro" id="IPR005643">
    <property type="entry name" value="JNK"/>
</dbReference>
<feature type="repeat" description="ANK" evidence="7">
    <location>
        <begin position="550"/>
        <end position="582"/>
    </location>
</feature>
<dbReference type="PROSITE" id="PS50217">
    <property type="entry name" value="BZIP"/>
    <property type="match status" value="1"/>
</dbReference>
<evidence type="ECO:0000256" key="1">
    <source>
        <dbReference type="ARBA" id="ARBA00006882"/>
    </source>
</evidence>
<dbReference type="PRINTS" id="PR01415">
    <property type="entry name" value="ANKYRIN"/>
</dbReference>
<feature type="repeat" description="ANK" evidence="7">
    <location>
        <begin position="649"/>
        <end position="681"/>
    </location>
</feature>
<dbReference type="Pfam" id="PF00023">
    <property type="entry name" value="Ank"/>
    <property type="match status" value="2"/>
</dbReference>
<dbReference type="PANTHER" id="PTHR24126:SF14">
    <property type="entry name" value="ANK_REP_REGION DOMAIN-CONTAINING PROTEIN"/>
    <property type="match status" value="1"/>
</dbReference>
<feature type="repeat" description="ANK" evidence="7">
    <location>
        <begin position="750"/>
        <end position="782"/>
    </location>
</feature>
<dbReference type="GO" id="GO:0003700">
    <property type="term" value="F:DNA-binding transcription factor activity"/>
    <property type="evidence" value="ECO:0007669"/>
    <property type="project" value="InterPro"/>
</dbReference>
<dbReference type="InterPro" id="IPR036770">
    <property type="entry name" value="Ankyrin_rpt-contain_sf"/>
</dbReference>
<evidence type="ECO:0000256" key="3">
    <source>
        <dbReference type="ARBA" id="ARBA00023015"/>
    </source>
</evidence>
<feature type="domain" description="BZIP" evidence="9">
    <location>
        <begin position="239"/>
        <end position="302"/>
    </location>
</feature>
<evidence type="ECO:0000256" key="5">
    <source>
        <dbReference type="ARBA" id="ARBA00023125"/>
    </source>
</evidence>
<reference evidence="10" key="1">
    <citation type="journal article" date="2023" name="Science">
        <title>Genome structures resolve the early diversification of teleost fishes.</title>
        <authorList>
            <person name="Parey E."/>
            <person name="Louis A."/>
            <person name="Montfort J."/>
            <person name="Bouchez O."/>
            <person name="Roques C."/>
            <person name="Iampietro C."/>
            <person name="Lluch J."/>
            <person name="Castinel A."/>
            <person name="Donnadieu C."/>
            <person name="Desvignes T."/>
            <person name="Floi Bucao C."/>
            <person name="Jouanno E."/>
            <person name="Wen M."/>
            <person name="Mejri S."/>
            <person name="Dirks R."/>
            <person name="Jansen H."/>
            <person name="Henkel C."/>
            <person name="Chen W.J."/>
            <person name="Zahm M."/>
            <person name="Cabau C."/>
            <person name="Klopp C."/>
            <person name="Thompson A.W."/>
            <person name="Robinson-Rechavi M."/>
            <person name="Braasch I."/>
            <person name="Lecointre G."/>
            <person name="Bobe J."/>
            <person name="Postlethwait J.H."/>
            <person name="Berthelot C."/>
            <person name="Roest Crollius H."/>
            <person name="Guiguen Y."/>
        </authorList>
    </citation>
    <scope>NUCLEOTIDE SEQUENCE</scope>
    <source>
        <strain evidence="10">NC1722</strain>
    </source>
</reference>
<dbReference type="Proteomes" id="UP001221898">
    <property type="component" value="Unassembled WGS sequence"/>
</dbReference>
<organism evidence="10 11">
    <name type="scientific">Aldrovandia affinis</name>
    <dbReference type="NCBI Taxonomy" id="143900"/>
    <lineage>
        <taxon>Eukaryota</taxon>
        <taxon>Metazoa</taxon>
        <taxon>Chordata</taxon>
        <taxon>Craniata</taxon>
        <taxon>Vertebrata</taxon>
        <taxon>Euteleostomi</taxon>
        <taxon>Actinopterygii</taxon>
        <taxon>Neopterygii</taxon>
        <taxon>Teleostei</taxon>
        <taxon>Notacanthiformes</taxon>
        <taxon>Halosauridae</taxon>
        <taxon>Aldrovandia</taxon>
    </lineage>
</organism>
<dbReference type="SMART" id="SM00338">
    <property type="entry name" value="BRLZ"/>
    <property type="match status" value="1"/>
</dbReference>
<dbReference type="SMART" id="SM00248">
    <property type="entry name" value="ANK"/>
    <property type="match status" value="15"/>
</dbReference>
<feature type="repeat" description="ANK" evidence="7">
    <location>
        <begin position="583"/>
        <end position="615"/>
    </location>
</feature>
<dbReference type="SUPFAM" id="SSF48403">
    <property type="entry name" value="Ankyrin repeat"/>
    <property type="match status" value="2"/>
</dbReference>
<evidence type="ECO:0000256" key="6">
    <source>
        <dbReference type="ARBA" id="ARBA00023163"/>
    </source>
</evidence>
<dbReference type="PROSITE" id="PS50088">
    <property type="entry name" value="ANK_REPEAT"/>
    <property type="match status" value="10"/>
</dbReference>
<evidence type="ECO:0000256" key="7">
    <source>
        <dbReference type="PROSITE-ProRule" id="PRU00023"/>
    </source>
</evidence>
<feature type="repeat" description="ANK" evidence="7">
    <location>
        <begin position="715"/>
        <end position="747"/>
    </location>
</feature>
<protein>
    <recommendedName>
        <fullName evidence="9">BZIP domain-containing protein</fullName>
    </recommendedName>
</protein>
<dbReference type="InterPro" id="IPR002112">
    <property type="entry name" value="Leuzip_Jun"/>
</dbReference>
<dbReference type="Pfam" id="PF12796">
    <property type="entry name" value="Ank_2"/>
    <property type="match status" value="4"/>
</dbReference>